<sequence>MASKLIAHISDPHIVEHPKLCYDKVDTRANLACVLARINSMQPKPDLVVLTGDLVDEPTAAAYETLRETLACLSVPLILLPGNHDDRELLAESLPDQVHLPRGGEKAHFIIDRPDTPLIVGFDIVVPGSEHAHVGEEDLAWLARALRRLPPRPTMLMIHHPPVHTGLAFMDAMQPALDPRFESLIARHREVKLIVCGHVHRAVDAMFGGARVAVAGSTGFQFEFALDPDKPPRFSLETPSIRLHHWSGDGVTSLVAPLADNWPSFGFPGVDEATWPEMMRRMRGGASRGEVYTPEVAAD</sequence>
<protein>
    <submittedName>
        <fullName evidence="6">Phosphodiesterase</fullName>
    </submittedName>
</protein>
<evidence type="ECO:0000259" key="5">
    <source>
        <dbReference type="Pfam" id="PF00149"/>
    </source>
</evidence>
<keyword evidence="7" id="KW-1185">Reference proteome</keyword>
<accession>A0A2Z3I249</accession>
<evidence type="ECO:0000256" key="1">
    <source>
        <dbReference type="ARBA" id="ARBA00022723"/>
    </source>
</evidence>
<dbReference type="Pfam" id="PF00149">
    <property type="entry name" value="Metallophos"/>
    <property type="match status" value="1"/>
</dbReference>
<reference evidence="7" key="1">
    <citation type="submission" date="2018-05" db="EMBL/GenBank/DDBJ databases">
        <title>Genome sequencing of Phenylobacterium sp. HYN0004.</title>
        <authorList>
            <person name="Yi H."/>
            <person name="Baek C."/>
        </authorList>
    </citation>
    <scope>NUCLEOTIDE SEQUENCE [LARGE SCALE GENOMIC DNA]</scope>
    <source>
        <strain evidence="7">HYN0004</strain>
    </source>
</reference>
<organism evidence="6 7">
    <name type="scientific">Phenylobacterium parvum</name>
    <dbReference type="NCBI Taxonomy" id="2201350"/>
    <lineage>
        <taxon>Bacteria</taxon>
        <taxon>Pseudomonadati</taxon>
        <taxon>Pseudomonadota</taxon>
        <taxon>Alphaproteobacteria</taxon>
        <taxon>Caulobacterales</taxon>
        <taxon>Caulobacteraceae</taxon>
        <taxon>Phenylobacterium</taxon>
    </lineage>
</organism>
<dbReference type="InterPro" id="IPR042281">
    <property type="entry name" value="GpdQ_beta-strand"/>
</dbReference>
<evidence type="ECO:0000313" key="6">
    <source>
        <dbReference type="EMBL" id="AWM77504.1"/>
    </source>
</evidence>
<dbReference type="OrthoDB" id="651281at2"/>
<dbReference type="EMBL" id="CP029479">
    <property type="protein sequence ID" value="AWM77504.1"/>
    <property type="molecule type" value="Genomic_DNA"/>
</dbReference>
<gene>
    <name evidence="6" type="ORF">HYN04_06830</name>
</gene>
<dbReference type="Gene3D" id="3.30.750.180">
    <property type="entry name" value="GpdQ, beta-strand dimerisation domain"/>
    <property type="match status" value="1"/>
</dbReference>
<dbReference type="InterPro" id="IPR029052">
    <property type="entry name" value="Metallo-depent_PP-like"/>
</dbReference>
<dbReference type="RefSeq" id="WP_110450071.1">
    <property type="nucleotide sequence ID" value="NZ_CP029479.1"/>
</dbReference>
<dbReference type="KEGG" id="phb:HYN04_06830"/>
<comment type="similarity">
    <text evidence="4">Belongs to the cyclic nucleotide phosphodiesterase class-III family.</text>
</comment>
<dbReference type="PANTHER" id="PTHR42988">
    <property type="entry name" value="PHOSPHOHYDROLASE"/>
    <property type="match status" value="1"/>
</dbReference>
<dbReference type="PANTHER" id="PTHR42988:SF2">
    <property type="entry name" value="CYCLIC NUCLEOTIDE PHOSPHODIESTERASE CBUA0032-RELATED"/>
    <property type="match status" value="1"/>
</dbReference>
<dbReference type="CDD" id="cd07402">
    <property type="entry name" value="MPP_GpdQ"/>
    <property type="match status" value="1"/>
</dbReference>
<dbReference type="SUPFAM" id="SSF56300">
    <property type="entry name" value="Metallo-dependent phosphatases"/>
    <property type="match status" value="1"/>
</dbReference>
<dbReference type="InterPro" id="IPR042283">
    <property type="entry name" value="GpdQ_catalytic"/>
</dbReference>
<keyword evidence="1" id="KW-0479">Metal-binding</keyword>
<name>A0A2Z3I249_9CAUL</name>
<feature type="domain" description="Calcineurin-like phosphoesterase" evidence="5">
    <location>
        <begin position="6"/>
        <end position="201"/>
    </location>
</feature>
<dbReference type="InterPro" id="IPR026575">
    <property type="entry name" value="GpdQ/CpdA-like"/>
</dbReference>
<evidence type="ECO:0000256" key="4">
    <source>
        <dbReference type="ARBA" id="ARBA00025742"/>
    </source>
</evidence>
<evidence type="ECO:0000313" key="7">
    <source>
        <dbReference type="Proteomes" id="UP000247763"/>
    </source>
</evidence>
<evidence type="ECO:0000256" key="3">
    <source>
        <dbReference type="ARBA" id="ARBA00023004"/>
    </source>
</evidence>
<proteinExistence type="inferred from homology"/>
<keyword evidence="2" id="KW-0378">Hydrolase</keyword>
<dbReference type="Proteomes" id="UP000247763">
    <property type="component" value="Chromosome"/>
</dbReference>
<dbReference type="InterPro" id="IPR004843">
    <property type="entry name" value="Calcineurin-like_PHP"/>
</dbReference>
<dbReference type="Gene3D" id="3.60.21.40">
    <property type="entry name" value="GpdQ, catalytic alpha/beta sandwich domain"/>
    <property type="match status" value="1"/>
</dbReference>
<dbReference type="GO" id="GO:0004112">
    <property type="term" value="F:cyclic-nucleotide phosphodiesterase activity"/>
    <property type="evidence" value="ECO:0007669"/>
    <property type="project" value="InterPro"/>
</dbReference>
<dbReference type="GO" id="GO:0046872">
    <property type="term" value="F:metal ion binding"/>
    <property type="evidence" value="ECO:0007669"/>
    <property type="project" value="UniProtKB-KW"/>
</dbReference>
<keyword evidence="3" id="KW-0408">Iron</keyword>
<evidence type="ECO:0000256" key="2">
    <source>
        <dbReference type="ARBA" id="ARBA00022801"/>
    </source>
</evidence>
<dbReference type="AlphaFoldDB" id="A0A2Z3I249"/>
<dbReference type="InterPro" id="IPR050884">
    <property type="entry name" value="CNP_phosphodiesterase-III"/>
</dbReference>